<reference evidence="2" key="1">
    <citation type="journal article" date="2020" name="Stud. Mycol.">
        <title>101 Dothideomycetes genomes: a test case for predicting lifestyles and emergence of pathogens.</title>
        <authorList>
            <person name="Haridas S."/>
            <person name="Albert R."/>
            <person name="Binder M."/>
            <person name="Bloem J."/>
            <person name="Labutti K."/>
            <person name="Salamov A."/>
            <person name="Andreopoulos B."/>
            <person name="Baker S."/>
            <person name="Barry K."/>
            <person name="Bills G."/>
            <person name="Bluhm B."/>
            <person name="Cannon C."/>
            <person name="Castanera R."/>
            <person name="Culley D."/>
            <person name="Daum C."/>
            <person name="Ezra D."/>
            <person name="Gonzalez J."/>
            <person name="Henrissat B."/>
            <person name="Kuo A."/>
            <person name="Liang C."/>
            <person name="Lipzen A."/>
            <person name="Lutzoni F."/>
            <person name="Magnuson J."/>
            <person name="Mondo S."/>
            <person name="Nolan M."/>
            <person name="Ohm R."/>
            <person name="Pangilinan J."/>
            <person name="Park H.-J."/>
            <person name="Ramirez L."/>
            <person name="Alfaro M."/>
            <person name="Sun H."/>
            <person name="Tritt A."/>
            <person name="Yoshinaga Y."/>
            <person name="Zwiers L.-H."/>
            <person name="Turgeon B."/>
            <person name="Goodwin S."/>
            <person name="Spatafora J."/>
            <person name="Crous P."/>
            <person name="Grigoriev I."/>
        </authorList>
    </citation>
    <scope>NUCLEOTIDE SEQUENCE</scope>
    <source>
        <strain evidence="2">CBS 130266</strain>
    </source>
</reference>
<evidence type="ECO:0000313" key="3">
    <source>
        <dbReference type="Proteomes" id="UP000800235"/>
    </source>
</evidence>
<dbReference type="AlphaFoldDB" id="A0A9P4TTQ4"/>
<organism evidence="2 3">
    <name type="scientific">Tothia fuscella</name>
    <dbReference type="NCBI Taxonomy" id="1048955"/>
    <lineage>
        <taxon>Eukaryota</taxon>
        <taxon>Fungi</taxon>
        <taxon>Dikarya</taxon>
        <taxon>Ascomycota</taxon>
        <taxon>Pezizomycotina</taxon>
        <taxon>Dothideomycetes</taxon>
        <taxon>Pleosporomycetidae</taxon>
        <taxon>Venturiales</taxon>
        <taxon>Cylindrosympodiaceae</taxon>
        <taxon>Tothia</taxon>
    </lineage>
</organism>
<keyword evidence="3" id="KW-1185">Reference proteome</keyword>
<feature type="compositionally biased region" description="Acidic residues" evidence="1">
    <location>
        <begin position="346"/>
        <end position="355"/>
    </location>
</feature>
<gene>
    <name evidence="2" type="ORF">EJ08DRAFT_664524</name>
</gene>
<comment type="caution">
    <text evidence="2">The sequence shown here is derived from an EMBL/GenBank/DDBJ whole genome shotgun (WGS) entry which is preliminary data.</text>
</comment>
<protein>
    <submittedName>
        <fullName evidence="2">Uncharacterized protein</fullName>
    </submittedName>
</protein>
<evidence type="ECO:0000256" key="1">
    <source>
        <dbReference type="SAM" id="MobiDB-lite"/>
    </source>
</evidence>
<dbReference type="EMBL" id="MU007084">
    <property type="protein sequence ID" value="KAF2423191.1"/>
    <property type="molecule type" value="Genomic_DNA"/>
</dbReference>
<name>A0A9P4TTQ4_9PEZI</name>
<proteinExistence type="predicted"/>
<feature type="region of interest" description="Disordered" evidence="1">
    <location>
        <begin position="336"/>
        <end position="355"/>
    </location>
</feature>
<accession>A0A9P4TTQ4</accession>
<sequence>MGEEDSKNIVGEQWMQAFFNTSQAVHTMTVAFQSNRCSHFPIVVSMERIKEHLSPPTFFHQTTPPISGTPNHHRPDLAPRTSTAKMCKQCVFAGYWTHSCEQIPNLNIPPRPAPVPPTYVQDGESGFGNGKITVILVQRTRGGEELNDATPATLYSAFPMLPLAGLATLFFRLYIVKHYISHIIDHISDWRQMQQGHLERFWPAAHAWLGRQWNRAVIHVREQIAMICIVESGRLRAAEAARQQQATGIEQNEMQQARMVWELVEQIAIDFGNVLPIGTPNIIEREYPATGFCQLELDLHAITDLINNLHSGRDFELVDDAGVDADAGEDVAMGGDAREAAIGGQNEDEDGEDGW</sequence>
<evidence type="ECO:0000313" key="2">
    <source>
        <dbReference type="EMBL" id="KAF2423191.1"/>
    </source>
</evidence>
<dbReference type="Proteomes" id="UP000800235">
    <property type="component" value="Unassembled WGS sequence"/>
</dbReference>